<protein>
    <submittedName>
        <fullName evidence="1">Uncharacterized protein</fullName>
    </submittedName>
</protein>
<evidence type="ECO:0000313" key="2">
    <source>
        <dbReference type="Proteomes" id="UP001562159"/>
    </source>
</evidence>
<evidence type="ECO:0000313" key="1">
    <source>
        <dbReference type="EMBL" id="MEY2184356.1"/>
    </source>
</evidence>
<comment type="caution">
    <text evidence="1">The sequence shown here is derived from an EMBL/GenBank/DDBJ whole genome shotgun (WGS) entry which is preliminary data.</text>
</comment>
<keyword evidence="2" id="KW-1185">Reference proteome</keyword>
<gene>
    <name evidence="1" type="ORF">AB7878_18260</name>
</gene>
<organism evidence="1 2">
    <name type="scientific">Rhodanobacter humi</name>
    <dbReference type="NCBI Taxonomy" id="1888173"/>
    <lineage>
        <taxon>Bacteria</taxon>
        <taxon>Pseudomonadati</taxon>
        <taxon>Pseudomonadota</taxon>
        <taxon>Gammaproteobacteria</taxon>
        <taxon>Lysobacterales</taxon>
        <taxon>Rhodanobacteraceae</taxon>
        <taxon>Rhodanobacter</taxon>
    </lineage>
</organism>
<dbReference type="Proteomes" id="UP001562159">
    <property type="component" value="Unassembled WGS sequence"/>
</dbReference>
<dbReference type="EMBL" id="JBGBPY010000002">
    <property type="protein sequence ID" value="MEY2184356.1"/>
    <property type="molecule type" value="Genomic_DNA"/>
</dbReference>
<sequence length="190" mass="21126">MTFDEVQTLRSRKAEAHGLAVAGQFEDGSIFFTGGTAERPLFLAFAGRRSKAAAFYSFKTEEARNAYAEKWQADRVQALEATKARKAEARKPHSLKVGDVLYTSWGYEQTNVEFYEVVSVRGSVVDLRELQQDRTESGIGMQGECRALPGQYRAGLIVGKRPTGANTVRIDSCSTAWPWDGRPKSWSSYA</sequence>
<accession>A0ABV4AXE2</accession>
<reference evidence="1 2" key="1">
    <citation type="submission" date="2024-07" db="EMBL/GenBank/DDBJ databases">
        <title>Molecular mechanisms and environmental adaptations of flagellar loss and biofilm growth of Rhodanobacter under environmental stress.</title>
        <authorList>
            <person name="Chen M."/>
        </authorList>
    </citation>
    <scope>NUCLEOTIDE SEQUENCE [LARGE SCALE GENOMIC DNA]</scope>
    <source>
        <strain evidence="1 2">RS22</strain>
    </source>
</reference>
<name>A0ABV4AXE2_9GAMM</name>
<proteinExistence type="predicted"/>